<feature type="transmembrane region" description="Helical" evidence="1">
    <location>
        <begin position="45"/>
        <end position="72"/>
    </location>
</feature>
<gene>
    <name evidence="2" type="ORF">A3F25_02405</name>
</gene>
<keyword evidence="1" id="KW-1133">Transmembrane helix</keyword>
<reference evidence="2 3" key="1">
    <citation type="journal article" date="2016" name="Nat. Commun.">
        <title>Thousands of microbial genomes shed light on interconnected biogeochemical processes in an aquifer system.</title>
        <authorList>
            <person name="Anantharaman K."/>
            <person name="Brown C.T."/>
            <person name="Hug L.A."/>
            <person name="Sharon I."/>
            <person name="Castelle C.J."/>
            <person name="Probst A.J."/>
            <person name="Thomas B.C."/>
            <person name="Singh A."/>
            <person name="Wilkins M.J."/>
            <person name="Karaoz U."/>
            <person name="Brodie E.L."/>
            <person name="Williams K.H."/>
            <person name="Hubbard S.S."/>
            <person name="Banfield J.F."/>
        </authorList>
    </citation>
    <scope>NUCLEOTIDE SEQUENCE [LARGE SCALE GENOMIC DNA]</scope>
</reference>
<sequence length="185" mass="20076">MKISTLKHLVRDLVVLAVSIWLAWWLAHSSVLEQLAEIPPSYAWWASLVAGMLFTSLLTTAPAIVVLGSLALRLDLVSVAMIGAVGALAGDLLLFFLFKNHVAKDVAWLTKNTSWGRFWRVARHSRFRWLAALTGGVVIASPLPDELGIAIMGIGHTPTGWFVPISLGLNFVGILIIGLVARGLF</sequence>
<keyword evidence="1" id="KW-0472">Membrane</keyword>
<feature type="transmembrane region" description="Helical" evidence="1">
    <location>
        <begin position="79"/>
        <end position="98"/>
    </location>
</feature>
<name>A0A1F8G3C2_9BACT</name>
<dbReference type="EMBL" id="MGKD01000011">
    <property type="protein sequence ID" value="OGN19844.1"/>
    <property type="molecule type" value="Genomic_DNA"/>
</dbReference>
<organism evidence="2 3">
    <name type="scientific">Candidatus Yanofskybacteria bacterium RIFCSPHIGHO2_12_FULL_45_19b</name>
    <dbReference type="NCBI Taxonomy" id="1802689"/>
    <lineage>
        <taxon>Bacteria</taxon>
        <taxon>Candidatus Yanofskyibacteriota</taxon>
    </lineage>
</organism>
<evidence type="ECO:0000313" key="3">
    <source>
        <dbReference type="Proteomes" id="UP000177478"/>
    </source>
</evidence>
<dbReference type="STRING" id="1802689.A3F25_02405"/>
<dbReference type="AlphaFoldDB" id="A0A1F8G3C2"/>
<evidence type="ECO:0000313" key="2">
    <source>
        <dbReference type="EMBL" id="OGN19844.1"/>
    </source>
</evidence>
<comment type="caution">
    <text evidence="2">The sequence shown here is derived from an EMBL/GenBank/DDBJ whole genome shotgun (WGS) entry which is preliminary data.</text>
</comment>
<accession>A0A1F8G3C2</accession>
<feature type="transmembrane region" description="Helical" evidence="1">
    <location>
        <begin position="161"/>
        <end position="181"/>
    </location>
</feature>
<dbReference type="Proteomes" id="UP000177478">
    <property type="component" value="Unassembled WGS sequence"/>
</dbReference>
<protein>
    <submittedName>
        <fullName evidence="2">Uncharacterized protein</fullName>
    </submittedName>
</protein>
<proteinExistence type="predicted"/>
<keyword evidence="1" id="KW-0812">Transmembrane</keyword>
<evidence type="ECO:0000256" key="1">
    <source>
        <dbReference type="SAM" id="Phobius"/>
    </source>
</evidence>